<sequence>MSGALNWAILLRFDDGVEWVFRSPKARVEVGDIGACRLLAGEAATPKYIREHTSIPVPDVFHYCAASQNDIGAPYILMSKATGRPLATYDWQSRHHEQLELASPMDPKRAMTQGEREKIMRQLGNYACQLFQLRLPTMGSLFDRDGEDYNIEECLSPGHVLQGRGEEGLGVA</sequence>
<dbReference type="SUPFAM" id="SSF56112">
    <property type="entry name" value="Protein kinase-like (PK-like)"/>
    <property type="match status" value="1"/>
</dbReference>
<evidence type="ECO:0008006" key="3">
    <source>
        <dbReference type="Google" id="ProtNLM"/>
    </source>
</evidence>
<dbReference type="PANTHER" id="PTHR21310">
    <property type="entry name" value="AMINOGLYCOSIDE PHOSPHOTRANSFERASE-RELATED-RELATED"/>
    <property type="match status" value="1"/>
</dbReference>
<dbReference type="Proteomes" id="UP000236621">
    <property type="component" value="Unassembled WGS sequence"/>
</dbReference>
<gene>
    <name evidence="1" type="ORF">TCAP_06056</name>
</gene>
<protein>
    <recommendedName>
        <fullName evidence="3">Aminoglycoside phosphotransferase domain-containing protein</fullName>
    </recommendedName>
</protein>
<keyword evidence="2" id="KW-1185">Reference proteome</keyword>
<dbReference type="STRING" id="45235.A0A2K3Q8T7"/>
<organism evidence="1 2">
    <name type="scientific">Tolypocladium capitatum</name>
    <dbReference type="NCBI Taxonomy" id="45235"/>
    <lineage>
        <taxon>Eukaryota</taxon>
        <taxon>Fungi</taxon>
        <taxon>Dikarya</taxon>
        <taxon>Ascomycota</taxon>
        <taxon>Pezizomycotina</taxon>
        <taxon>Sordariomycetes</taxon>
        <taxon>Hypocreomycetidae</taxon>
        <taxon>Hypocreales</taxon>
        <taxon>Ophiocordycipitaceae</taxon>
        <taxon>Tolypocladium</taxon>
    </lineage>
</organism>
<dbReference type="OrthoDB" id="4926498at2759"/>
<accession>A0A2K3Q8T7</accession>
<dbReference type="PANTHER" id="PTHR21310:SF15">
    <property type="entry name" value="AMINOGLYCOSIDE PHOSPHOTRANSFERASE DOMAIN-CONTAINING PROTEIN"/>
    <property type="match status" value="1"/>
</dbReference>
<dbReference type="EMBL" id="NRSZ01000996">
    <property type="protein sequence ID" value="PNY23976.1"/>
    <property type="molecule type" value="Genomic_DNA"/>
</dbReference>
<proteinExistence type="predicted"/>
<comment type="caution">
    <text evidence="1">The sequence shown here is derived from an EMBL/GenBank/DDBJ whole genome shotgun (WGS) entry which is preliminary data.</text>
</comment>
<evidence type="ECO:0000313" key="2">
    <source>
        <dbReference type="Proteomes" id="UP000236621"/>
    </source>
</evidence>
<dbReference type="AlphaFoldDB" id="A0A2K3Q8T7"/>
<evidence type="ECO:0000313" key="1">
    <source>
        <dbReference type="EMBL" id="PNY23976.1"/>
    </source>
</evidence>
<dbReference type="InterPro" id="IPR051678">
    <property type="entry name" value="AGP_Transferase"/>
</dbReference>
<dbReference type="InterPro" id="IPR011009">
    <property type="entry name" value="Kinase-like_dom_sf"/>
</dbReference>
<reference evidence="1 2" key="1">
    <citation type="submission" date="2017-08" db="EMBL/GenBank/DDBJ databases">
        <title>Harnessing the power of phylogenomics to disentangle the directionality and signatures of interkingdom host jumping in the parasitic fungal genus Tolypocladium.</title>
        <authorList>
            <person name="Quandt C.A."/>
            <person name="Patterson W."/>
            <person name="Spatafora J.W."/>
        </authorList>
    </citation>
    <scope>NUCLEOTIDE SEQUENCE [LARGE SCALE GENOMIC DNA]</scope>
    <source>
        <strain evidence="1 2">CBS 113982</strain>
    </source>
</reference>
<name>A0A2K3Q8T7_9HYPO</name>